<name>A0ABW3AXW7_9SPHI</name>
<dbReference type="Proteomes" id="UP001597010">
    <property type="component" value="Unassembled WGS sequence"/>
</dbReference>
<evidence type="ECO:0000313" key="4">
    <source>
        <dbReference type="Proteomes" id="UP001597010"/>
    </source>
</evidence>
<dbReference type="CDD" id="cd03789">
    <property type="entry name" value="GT9_LPS_heptosyltransferase"/>
    <property type="match status" value="1"/>
</dbReference>
<evidence type="ECO:0000313" key="3">
    <source>
        <dbReference type="EMBL" id="MFD0795803.1"/>
    </source>
</evidence>
<dbReference type="InterPro" id="IPR051199">
    <property type="entry name" value="LPS_LOS_Heptosyltrfase"/>
</dbReference>
<dbReference type="PANTHER" id="PTHR30160">
    <property type="entry name" value="TETRAACYLDISACCHARIDE 4'-KINASE-RELATED"/>
    <property type="match status" value="1"/>
</dbReference>
<evidence type="ECO:0000256" key="1">
    <source>
        <dbReference type="ARBA" id="ARBA00022676"/>
    </source>
</evidence>
<dbReference type="RefSeq" id="WP_377118557.1">
    <property type="nucleotide sequence ID" value="NZ_JBHTHZ010000014.1"/>
</dbReference>
<dbReference type="SUPFAM" id="SSF53756">
    <property type="entry name" value="UDP-Glycosyltransferase/glycogen phosphorylase"/>
    <property type="match status" value="1"/>
</dbReference>
<sequence>MKTDPQHILISRTDAIGDVMLTLPAAGYLKKLFPQSKISFLGRDYTAPVIKDCSAVDEFISYDEIKALPDAEQITCFKKKKIEAIVHVFPNKHVAQLAKKAGVKLRIGTTNRLYHWLTCNKLVKLSRKKSDLHEAQLNLILLKPLGLGQVPDLASVNQHYFFQDPGKLPAEVGQLLSEQKFNLVIHPKSHGSGAEWGLDKFSALINLLPPQRFNIIVTGSEKEMVYLADWLKKLPAHVVNLTGRLTLTELISLIFQTDGLIASGTGPLHIAAAAGINTLGLFPSVRPIHPGRWAPVGEKATYIESGTGTLDTISVHMVLNKIDDWI</sequence>
<organism evidence="3 4">
    <name type="scientific">Mucilaginibacter litoreus</name>
    <dbReference type="NCBI Taxonomy" id="1048221"/>
    <lineage>
        <taxon>Bacteria</taxon>
        <taxon>Pseudomonadati</taxon>
        <taxon>Bacteroidota</taxon>
        <taxon>Sphingobacteriia</taxon>
        <taxon>Sphingobacteriales</taxon>
        <taxon>Sphingobacteriaceae</taxon>
        <taxon>Mucilaginibacter</taxon>
    </lineage>
</organism>
<dbReference type="EMBL" id="JBHTHZ010000014">
    <property type="protein sequence ID" value="MFD0795803.1"/>
    <property type="molecule type" value="Genomic_DNA"/>
</dbReference>
<evidence type="ECO:0000256" key="2">
    <source>
        <dbReference type="ARBA" id="ARBA00022679"/>
    </source>
</evidence>
<dbReference type="Pfam" id="PF01075">
    <property type="entry name" value="Glyco_transf_9"/>
    <property type="match status" value="1"/>
</dbReference>
<protein>
    <submittedName>
        <fullName evidence="3">Glycosyltransferase family 9 protein</fullName>
    </submittedName>
</protein>
<comment type="caution">
    <text evidence="3">The sequence shown here is derived from an EMBL/GenBank/DDBJ whole genome shotgun (WGS) entry which is preliminary data.</text>
</comment>
<dbReference type="InterPro" id="IPR002201">
    <property type="entry name" value="Glyco_trans_9"/>
</dbReference>
<keyword evidence="1" id="KW-0328">Glycosyltransferase</keyword>
<keyword evidence="2" id="KW-0808">Transferase</keyword>
<dbReference type="PANTHER" id="PTHR30160:SF15">
    <property type="entry name" value="GLYCOSYLTRANSFERASE HI_0523-RELATED"/>
    <property type="match status" value="1"/>
</dbReference>
<dbReference type="Gene3D" id="3.40.50.2000">
    <property type="entry name" value="Glycogen Phosphorylase B"/>
    <property type="match status" value="2"/>
</dbReference>
<keyword evidence="4" id="KW-1185">Reference proteome</keyword>
<accession>A0ABW3AXW7</accession>
<proteinExistence type="predicted"/>
<reference evidence="4" key="1">
    <citation type="journal article" date="2019" name="Int. J. Syst. Evol. Microbiol.">
        <title>The Global Catalogue of Microorganisms (GCM) 10K type strain sequencing project: providing services to taxonomists for standard genome sequencing and annotation.</title>
        <authorList>
            <consortium name="The Broad Institute Genomics Platform"/>
            <consortium name="The Broad Institute Genome Sequencing Center for Infectious Disease"/>
            <person name="Wu L."/>
            <person name="Ma J."/>
        </authorList>
    </citation>
    <scope>NUCLEOTIDE SEQUENCE [LARGE SCALE GENOMIC DNA]</scope>
    <source>
        <strain evidence="4">CCUG 61484</strain>
    </source>
</reference>
<gene>
    <name evidence="3" type="ORF">ACFQZX_19430</name>
</gene>